<protein>
    <submittedName>
        <fullName evidence="2">Uncharacterized protein</fullName>
    </submittedName>
</protein>
<organism evidence="2 3">
    <name type="scientific">Iphiclides podalirius</name>
    <name type="common">scarce swallowtail</name>
    <dbReference type="NCBI Taxonomy" id="110791"/>
    <lineage>
        <taxon>Eukaryota</taxon>
        <taxon>Metazoa</taxon>
        <taxon>Ecdysozoa</taxon>
        <taxon>Arthropoda</taxon>
        <taxon>Hexapoda</taxon>
        <taxon>Insecta</taxon>
        <taxon>Pterygota</taxon>
        <taxon>Neoptera</taxon>
        <taxon>Endopterygota</taxon>
        <taxon>Lepidoptera</taxon>
        <taxon>Glossata</taxon>
        <taxon>Ditrysia</taxon>
        <taxon>Papilionoidea</taxon>
        <taxon>Papilionidae</taxon>
        <taxon>Papilioninae</taxon>
        <taxon>Iphiclides</taxon>
    </lineage>
</organism>
<reference evidence="2" key="1">
    <citation type="submission" date="2022-03" db="EMBL/GenBank/DDBJ databases">
        <authorList>
            <person name="Martin H S."/>
        </authorList>
    </citation>
    <scope>NUCLEOTIDE SEQUENCE</scope>
</reference>
<feature type="region of interest" description="Disordered" evidence="1">
    <location>
        <begin position="1"/>
        <end position="45"/>
    </location>
</feature>
<evidence type="ECO:0000313" key="2">
    <source>
        <dbReference type="EMBL" id="CAH2074261.1"/>
    </source>
</evidence>
<dbReference type="Proteomes" id="UP000837857">
    <property type="component" value="Chromosome 7"/>
</dbReference>
<feature type="non-terminal residue" evidence="2">
    <location>
        <position position="71"/>
    </location>
</feature>
<dbReference type="EMBL" id="OW152819">
    <property type="protein sequence ID" value="CAH2074261.1"/>
    <property type="molecule type" value="Genomic_DNA"/>
</dbReference>
<accession>A0ABN8J1G9</accession>
<evidence type="ECO:0000313" key="3">
    <source>
        <dbReference type="Proteomes" id="UP000837857"/>
    </source>
</evidence>
<keyword evidence="3" id="KW-1185">Reference proteome</keyword>
<evidence type="ECO:0000256" key="1">
    <source>
        <dbReference type="SAM" id="MobiDB-lite"/>
    </source>
</evidence>
<gene>
    <name evidence="2" type="ORF">IPOD504_LOCUS15994</name>
</gene>
<sequence length="71" mass="7433">MDTDCERKACGGRGGAASAIGPNSANARAPPRLKRRRAARPAASTPTPICKLNVIKIIIRNSEVAAIHLSL</sequence>
<proteinExistence type="predicted"/>
<name>A0ABN8J1G9_9NEOP</name>